<dbReference type="Pfam" id="PF04289">
    <property type="entry name" value="DUF447_N"/>
    <property type="match status" value="1"/>
</dbReference>
<evidence type="ECO:0000259" key="1">
    <source>
        <dbReference type="Pfam" id="PF04289"/>
    </source>
</evidence>
<proteinExistence type="predicted"/>
<evidence type="ECO:0000313" key="4">
    <source>
        <dbReference type="Proteomes" id="UP000199506"/>
    </source>
</evidence>
<name>A0A1H7J249_9EURY</name>
<dbReference type="Gene3D" id="1.20.58.290">
    <property type="entry name" value="Hypothetical membrane protein ta0354_69_121"/>
    <property type="match status" value="1"/>
</dbReference>
<reference evidence="3 4" key="1">
    <citation type="submission" date="2016-10" db="EMBL/GenBank/DDBJ databases">
        <authorList>
            <person name="de Groot N.N."/>
        </authorList>
    </citation>
    <scope>NUCLEOTIDE SEQUENCE [LARGE SCALE GENOMIC DNA]</scope>
    <source>
        <strain evidence="3 4">DSM 11978</strain>
    </source>
</reference>
<dbReference type="Pfam" id="PF20766">
    <property type="entry name" value="DUF447_C"/>
    <property type="match status" value="1"/>
</dbReference>
<evidence type="ECO:0000259" key="2">
    <source>
        <dbReference type="Pfam" id="PF20766"/>
    </source>
</evidence>
<feature type="domain" description="DUF447" evidence="2">
    <location>
        <begin position="144"/>
        <end position="198"/>
    </location>
</feature>
<dbReference type="Gene3D" id="2.30.110.10">
    <property type="entry name" value="Electron Transport, Fmn-binding Protein, Chain A"/>
    <property type="match status" value="1"/>
</dbReference>
<dbReference type="AlphaFoldDB" id="A0A1H7J249"/>
<dbReference type="InterPro" id="IPR012349">
    <property type="entry name" value="Split_barrel_FMN-bd"/>
</dbReference>
<dbReference type="OrthoDB" id="146030at2157"/>
<evidence type="ECO:0008006" key="5">
    <source>
        <dbReference type="Google" id="ProtNLM"/>
    </source>
</evidence>
<feature type="domain" description="DUF447" evidence="1">
    <location>
        <begin position="16"/>
        <end position="112"/>
    </location>
</feature>
<gene>
    <name evidence="3" type="ORF">SAMN05216439_1308</name>
</gene>
<dbReference type="InterPro" id="IPR049288">
    <property type="entry name" value="DUF447_C"/>
</dbReference>
<dbReference type="SUPFAM" id="SSF50475">
    <property type="entry name" value="FMN-binding split barrel"/>
    <property type="match status" value="1"/>
</dbReference>
<sequence>MKTDLALIGMEKGRQYETIITTKNCENIKNAAPIGVICAGRDKILNRIFKGSQTLENIISQREFIVNITHNPELFTASTIGKLPQDYFSEDNSLKCADAYFKCEVISLTDAIKQSDPIKKKGEAVVIKSKVTQLMINKPTQAMNRGFGYVIESLADLSRFDMAGEDKKEEYLKKFREANRVVTKVGYREDIKAMGEIKKELIRKGYKP</sequence>
<dbReference type="STRING" id="190974.SAMN05216439_1308"/>
<dbReference type="EMBL" id="FOAK01000004">
    <property type="protein sequence ID" value="SEK68030.1"/>
    <property type="molecule type" value="Genomic_DNA"/>
</dbReference>
<dbReference type="Proteomes" id="UP000199506">
    <property type="component" value="Unassembled WGS sequence"/>
</dbReference>
<accession>A0A1H7J249</accession>
<organism evidence="3 4">
    <name type="scientific">Methanobrevibacter gottschalkii</name>
    <dbReference type="NCBI Taxonomy" id="190974"/>
    <lineage>
        <taxon>Archaea</taxon>
        <taxon>Methanobacteriati</taxon>
        <taxon>Methanobacteriota</taxon>
        <taxon>Methanomada group</taxon>
        <taxon>Methanobacteria</taxon>
        <taxon>Methanobacteriales</taxon>
        <taxon>Methanobacteriaceae</taxon>
        <taxon>Methanobrevibacter</taxon>
    </lineage>
</organism>
<protein>
    <recommendedName>
        <fullName evidence="5">DUF447 family protein</fullName>
    </recommendedName>
</protein>
<evidence type="ECO:0000313" key="3">
    <source>
        <dbReference type="EMBL" id="SEK68030.1"/>
    </source>
</evidence>
<dbReference type="InterPro" id="IPR007386">
    <property type="entry name" value="DUF447_N"/>
</dbReference>
<dbReference type="RefSeq" id="WP_091699145.1">
    <property type="nucleotide sequence ID" value="NZ_FOAK01000004.1"/>
</dbReference>